<evidence type="ECO:0000313" key="2">
    <source>
        <dbReference type="EMBL" id="KAF2689126.1"/>
    </source>
</evidence>
<gene>
    <name evidence="2" type="ORF">K458DRAFT_383788</name>
</gene>
<reference evidence="2" key="1">
    <citation type="journal article" date="2020" name="Stud. Mycol.">
        <title>101 Dothideomycetes genomes: a test case for predicting lifestyles and emergence of pathogens.</title>
        <authorList>
            <person name="Haridas S."/>
            <person name="Albert R."/>
            <person name="Binder M."/>
            <person name="Bloem J."/>
            <person name="Labutti K."/>
            <person name="Salamov A."/>
            <person name="Andreopoulos B."/>
            <person name="Baker S."/>
            <person name="Barry K."/>
            <person name="Bills G."/>
            <person name="Bluhm B."/>
            <person name="Cannon C."/>
            <person name="Castanera R."/>
            <person name="Culley D."/>
            <person name="Daum C."/>
            <person name="Ezra D."/>
            <person name="Gonzalez J."/>
            <person name="Henrissat B."/>
            <person name="Kuo A."/>
            <person name="Liang C."/>
            <person name="Lipzen A."/>
            <person name="Lutzoni F."/>
            <person name="Magnuson J."/>
            <person name="Mondo S."/>
            <person name="Nolan M."/>
            <person name="Ohm R."/>
            <person name="Pangilinan J."/>
            <person name="Park H.-J."/>
            <person name="Ramirez L."/>
            <person name="Alfaro M."/>
            <person name="Sun H."/>
            <person name="Tritt A."/>
            <person name="Yoshinaga Y."/>
            <person name="Zwiers L.-H."/>
            <person name="Turgeon B."/>
            <person name="Goodwin S."/>
            <person name="Spatafora J."/>
            <person name="Crous P."/>
            <person name="Grigoriev I."/>
        </authorList>
    </citation>
    <scope>NUCLEOTIDE SEQUENCE</scope>
    <source>
        <strain evidence="2">CBS 122367</strain>
    </source>
</reference>
<dbReference type="AlphaFoldDB" id="A0A6G1JF76"/>
<feature type="compositionally biased region" description="Polar residues" evidence="1">
    <location>
        <begin position="390"/>
        <end position="404"/>
    </location>
</feature>
<dbReference type="OrthoDB" id="3693617at2759"/>
<dbReference type="EMBL" id="MU005572">
    <property type="protein sequence ID" value="KAF2689126.1"/>
    <property type="molecule type" value="Genomic_DNA"/>
</dbReference>
<evidence type="ECO:0000313" key="3">
    <source>
        <dbReference type="Proteomes" id="UP000799291"/>
    </source>
</evidence>
<dbReference type="Proteomes" id="UP000799291">
    <property type="component" value="Unassembled WGS sequence"/>
</dbReference>
<sequence length="508" mass="54428">MTGISGKICRVSVPPDVVDIKPCCKNGAEVRVQDNCIQYCETDETDFLNCVVEQFENRPISFGSACQEALDKDPSSSASSTTAGAASTPTTSPTKSQSAAQTESFGASNESPSASLSPSSSTTESGAGTKKTGNSPGDDGSLILFLLRAEKLHKQQSSSRLPPSSARSGLSLTKASLKPLAQYSDHAYYGTRSPAPFQAAAVLCPGGKCLSSRSPAFVPRPFVHPGPVARPPPLAPVREPAAPGGDDRLVPGHCKRASCGPGGNTPPPHDAPGLAPAHPNPDPAGENAIPARVDRPANGQDIHNNLRGVISRNEPEVVKPPYTQSYKRDMVRANEPIIEFPLSDSRVKDIWEQRDFRVRSERWKPAVMDTEDFNFAYSPPEPRPDPPIPGSNSNSDSEPESLSGSLGPGDYLYGLPMVENYHDMRGGSITAKSQLKPKADQAAMPFSEKSYQMAKEDFRTNNSKWVGFMLTDHHNSMNNEDIVSVAVARENVPDGTRKGYMFLQLGAP</sequence>
<keyword evidence="3" id="KW-1185">Reference proteome</keyword>
<feature type="region of interest" description="Disordered" evidence="1">
    <location>
        <begin position="69"/>
        <end position="140"/>
    </location>
</feature>
<feature type="compositionally biased region" description="Low complexity" evidence="1">
    <location>
        <begin position="75"/>
        <end position="129"/>
    </location>
</feature>
<feature type="region of interest" description="Disordered" evidence="1">
    <location>
        <begin position="373"/>
        <end position="406"/>
    </location>
</feature>
<feature type="compositionally biased region" description="Pro residues" evidence="1">
    <location>
        <begin position="379"/>
        <end position="389"/>
    </location>
</feature>
<feature type="region of interest" description="Disordered" evidence="1">
    <location>
        <begin position="228"/>
        <end position="291"/>
    </location>
</feature>
<name>A0A6G1JF76_9PLEO</name>
<evidence type="ECO:0000256" key="1">
    <source>
        <dbReference type="SAM" id="MobiDB-lite"/>
    </source>
</evidence>
<accession>A0A6G1JF76</accession>
<protein>
    <submittedName>
        <fullName evidence="2">Uncharacterized protein</fullName>
    </submittedName>
</protein>
<proteinExistence type="predicted"/>
<organism evidence="2 3">
    <name type="scientific">Lentithecium fluviatile CBS 122367</name>
    <dbReference type="NCBI Taxonomy" id="1168545"/>
    <lineage>
        <taxon>Eukaryota</taxon>
        <taxon>Fungi</taxon>
        <taxon>Dikarya</taxon>
        <taxon>Ascomycota</taxon>
        <taxon>Pezizomycotina</taxon>
        <taxon>Dothideomycetes</taxon>
        <taxon>Pleosporomycetidae</taxon>
        <taxon>Pleosporales</taxon>
        <taxon>Massarineae</taxon>
        <taxon>Lentitheciaceae</taxon>
        <taxon>Lentithecium</taxon>
    </lineage>
</organism>